<organism evidence="2">
    <name type="scientific">Gaeumannomyces tritici (strain R3-111a-1)</name>
    <name type="common">Wheat and barley take-all root rot fungus</name>
    <name type="synonym">Gaeumannomyces graminis var. tritici</name>
    <dbReference type="NCBI Taxonomy" id="644352"/>
    <lineage>
        <taxon>Eukaryota</taxon>
        <taxon>Fungi</taxon>
        <taxon>Dikarya</taxon>
        <taxon>Ascomycota</taxon>
        <taxon>Pezizomycotina</taxon>
        <taxon>Sordariomycetes</taxon>
        <taxon>Sordariomycetidae</taxon>
        <taxon>Magnaporthales</taxon>
        <taxon>Magnaporthaceae</taxon>
        <taxon>Gaeumannomyces</taxon>
    </lineage>
</organism>
<dbReference type="Proteomes" id="UP000006039">
    <property type="component" value="Unassembled WGS sequence"/>
</dbReference>
<dbReference type="eggNOG" id="ENOG502RKHZ">
    <property type="taxonomic scope" value="Eukaryota"/>
</dbReference>
<dbReference type="STRING" id="644352.J3PFR7"/>
<reference evidence="3" key="5">
    <citation type="submission" date="2018-04" db="UniProtKB">
        <authorList>
            <consortium name="EnsemblFungi"/>
        </authorList>
    </citation>
    <scope>IDENTIFICATION</scope>
    <source>
        <strain evidence="3">R3-111a-1</strain>
    </source>
</reference>
<sequence length="275" mass="30137">MVMSSNFRCYPRRSRRVSGRFKDGATASRQTTPPVAPPNSPRDTPLHLIQYSGKILKVALEVVKKSADGGVQAIVEKVEGVELEHETARAAGEPVWVGAPKPAPVHHLVSLQVADFPNLVVGLACDESSFGSDCRLSEVPNAVATGDTKYKWPLRQLAHACHRANTRYGYLALRNGILACCFTLSPAAGPARRGGRLGNDWQVSMKPVMWSQSGDKQLTADLTLWWMSMMAISGEHNRKLVPEAERVSINHWDEIQVEGGATVLRHHYSLAEKPA</sequence>
<reference evidence="3" key="4">
    <citation type="journal article" date="2015" name="G3 (Bethesda)">
        <title>Genome sequences of three phytopathogenic species of the Magnaporthaceae family of fungi.</title>
        <authorList>
            <person name="Okagaki L.H."/>
            <person name="Nunes C.C."/>
            <person name="Sailsbery J."/>
            <person name="Clay B."/>
            <person name="Brown D."/>
            <person name="John T."/>
            <person name="Oh Y."/>
            <person name="Young N."/>
            <person name="Fitzgerald M."/>
            <person name="Haas B.J."/>
            <person name="Zeng Q."/>
            <person name="Young S."/>
            <person name="Adiconis X."/>
            <person name="Fan L."/>
            <person name="Levin J.Z."/>
            <person name="Mitchell T.K."/>
            <person name="Okubara P.A."/>
            <person name="Farman M.L."/>
            <person name="Kohn L.M."/>
            <person name="Birren B."/>
            <person name="Ma L.-J."/>
            <person name="Dean R.A."/>
        </authorList>
    </citation>
    <scope>NUCLEOTIDE SEQUENCE</scope>
    <source>
        <strain evidence="3">R3-111a-1</strain>
    </source>
</reference>
<dbReference type="AlphaFoldDB" id="J3PFR7"/>
<feature type="region of interest" description="Disordered" evidence="1">
    <location>
        <begin position="18"/>
        <end position="44"/>
    </location>
</feature>
<proteinExistence type="predicted"/>
<dbReference type="EnsemblFungi" id="EJT70169">
    <property type="protein sequence ID" value="EJT70169"/>
    <property type="gene ID" value="GGTG_12342"/>
</dbReference>
<dbReference type="RefSeq" id="XP_009228503.1">
    <property type="nucleotide sequence ID" value="XM_009230239.1"/>
</dbReference>
<dbReference type="HOGENOM" id="CLU_1012094_0_0_1"/>
<reference evidence="2" key="2">
    <citation type="submission" date="2010-07" db="EMBL/GenBank/DDBJ databases">
        <authorList>
            <consortium name="The Broad Institute Genome Sequencing Platform"/>
            <consortium name="Broad Institute Genome Sequencing Center for Infectious Disease"/>
            <person name="Ma L.-J."/>
            <person name="Dead R."/>
            <person name="Young S."/>
            <person name="Zeng Q."/>
            <person name="Koehrsen M."/>
            <person name="Alvarado L."/>
            <person name="Berlin A."/>
            <person name="Chapman S.B."/>
            <person name="Chen Z."/>
            <person name="Freedman E."/>
            <person name="Gellesch M."/>
            <person name="Goldberg J."/>
            <person name="Griggs A."/>
            <person name="Gujja S."/>
            <person name="Heilman E.R."/>
            <person name="Heiman D."/>
            <person name="Hepburn T."/>
            <person name="Howarth C."/>
            <person name="Jen D."/>
            <person name="Larson L."/>
            <person name="Mehta T."/>
            <person name="Neiman D."/>
            <person name="Pearson M."/>
            <person name="Roberts A."/>
            <person name="Saif S."/>
            <person name="Shea T."/>
            <person name="Shenoy N."/>
            <person name="Sisk P."/>
            <person name="Stolte C."/>
            <person name="Sykes S."/>
            <person name="Walk T."/>
            <person name="White J."/>
            <person name="Yandava C."/>
            <person name="Haas B."/>
            <person name="Nusbaum C."/>
            <person name="Birren B."/>
        </authorList>
    </citation>
    <scope>NUCLEOTIDE SEQUENCE</scope>
    <source>
        <strain evidence="2">R3-111a-1</strain>
    </source>
</reference>
<dbReference type="EMBL" id="GL385402">
    <property type="protein sequence ID" value="EJT70169.1"/>
    <property type="molecule type" value="Genomic_DNA"/>
</dbReference>
<evidence type="ECO:0000313" key="3">
    <source>
        <dbReference type="EnsemblFungi" id="EJT70169"/>
    </source>
</evidence>
<evidence type="ECO:0000313" key="2">
    <source>
        <dbReference type="EMBL" id="EJT70169.1"/>
    </source>
</evidence>
<keyword evidence="4" id="KW-1185">Reference proteome</keyword>
<evidence type="ECO:0000313" key="4">
    <source>
        <dbReference type="Proteomes" id="UP000006039"/>
    </source>
</evidence>
<evidence type="ECO:0000256" key="1">
    <source>
        <dbReference type="SAM" id="MobiDB-lite"/>
    </source>
</evidence>
<dbReference type="OrthoDB" id="4367324at2759"/>
<dbReference type="GeneID" id="20352800"/>
<dbReference type="VEuPathDB" id="FungiDB:GGTG_12342"/>
<accession>J3PFR7</accession>
<reference evidence="4" key="1">
    <citation type="submission" date="2010-07" db="EMBL/GenBank/DDBJ databases">
        <title>The genome sequence of Gaeumannomyces graminis var. tritici strain R3-111a-1.</title>
        <authorList>
            <consortium name="The Broad Institute Genome Sequencing Platform"/>
            <person name="Ma L.-J."/>
            <person name="Dead R."/>
            <person name="Young S."/>
            <person name="Zeng Q."/>
            <person name="Koehrsen M."/>
            <person name="Alvarado L."/>
            <person name="Berlin A."/>
            <person name="Chapman S.B."/>
            <person name="Chen Z."/>
            <person name="Freedman E."/>
            <person name="Gellesch M."/>
            <person name="Goldberg J."/>
            <person name="Griggs A."/>
            <person name="Gujja S."/>
            <person name="Heilman E.R."/>
            <person name="Heiman D."/>
            <person name="Hepburn T."/>
            <person name="Howarth C."/>
            <person name="Jen D."/>
            <person name="Larson L."/>
            <person name="Mehta T."/>
            <person name="Neiman D."/>
            <person name="Pearson M."/>
            <person name="Roberts A."/>
            <person name="Saif S."/>
            <person name="Shea T."/>
            <person name="Shenoy N."/>
            <person name="Sisk P."/>
            <person name="Stolte C."/>
            <person name="Sykes S."/>
            <person name="Walk T."/>
            <person name="White J."/>
            <person name="Yandava C."/>
            <person name="Haas B."/>
            <person name="Nusbaum C."/>
            <person name="Birren B."/>
        </authorList>
    </citation>
    <scope>NUCLEOTIDE SEQUENCE [LARGE SCALE GENOMIC DNA]</scope>
    <source>
        <strain evidence="4">R3-111a-1</strain>
    </source>
</reference>
<gene>
    <name evidence="3" type="primary">20352800</name>
    <name evidence="2" type="ORF">GGTG_12342</name>
</gene>
<reference evidence="2" key="3">
    <citation type="submission" date="2010-09" db="EMBL/GenBank/DDBJ databases">
        <title>Annotation of Gaeumannomyces graminis var. tritici R3-111a-1.</title>
        <authorList>
            <consortium name="The Broad Institute Genome Sequencing Platform"/>
            <person name="Ma L.-J."/>
            <person name="Dead R."/>
            <person name="Young S.K."/>
            <person name="Zeng Q."/>
            <person name="Gargeya S."/>
            <person name="Fitzgerald M."/>
            <person name="Haas B."/>
            <person name="Abouelleil A."/>
            <person name="Alvarado L."/>
            <person name="Arachchi H.M."/>
            <person name="Berlin A."/>
            <person name="Brown A."/>
            <person name="Chapman S.B."/>
            <person name="Chen Z."/>
            <person name="Dunbar C."/>
            <person name="Freedman E."/>
            <person name="Gearin G."/>
            <person name="Gellesch M."/>
            <person name="Goldberg J."/>
            <person name="Griggs A."/>
            <person name="Gujja S."/>
            <person name="Heiman D."/>
            <person name="Howarth C."/>
            <person name="Larson L."/>
            <person name="Lui A."/>
            <person name="MacDonald P.J.P."/>
            <person name="Mehta T."/>
            <person name="Montmayeur A."/>
            <person name="Murphy C."/>
            <person name="Neiman D."/>
            <person name="Pearson M."/>
            <person name="Priest M."/>
            <person name="Roberts A."/>
            <person name="Saif S."/>
            <person name="Shea T."/>
            <person name="Shenoy N."/>
            <person name="Sisk P."/>
            <person name="Stolte C."/>
            <person name="Sykes S."/>
            <person name="Yandava C."/>
            <person name="Wortman J."/>
            <person name="Nusbaum C."/>
            <person name="Birren B."/>
        </authorList>
    </citation>
    <scope>NUCLEOTIDE SEQUENCE</scope>
    <source>
        <strain evidence="2">R3-111a-1</strain>
    </source>
</reference>
<name>J3PFR7_GAET3</name>
<protein>
    <submittedName>
        <fullName evidence="2 3">Uncharacterized protein</fullName>
    </submittedName>
</protein>